<keyword evidence="2" id="KW-1185">Reference proteome</keyword>
<dbReference type="Gene3D" id="6.20.120.50">
    <property type="match status" value="1"/>
</dbReference>
<name>R1AXI1_9FIRM</name>
<dbReference type="Proteomes" id="UP000013378">
    <property type="component" value="Unassembled WGS sequence"/>
</dbReference>
<dbReference type="EMBL" id="ARZA01000065">
    <property type="protein sequence ID" value="EOD01362.1"/>
    <property type="molecule type" value="Genomic_DNA"/>
</dbReference>
<dbReference type="STRING" id="1304284.L21TH_0583"/>
<gene>
    <name evidence="1" type="ORF">L21TH_0583</name>
</gene>
<dbReference type="RefSeq" id="WP_006308501.1">
    <property type="nucleotide sequence ID" value="NZ_ARZA01000065.1"/>
</dbReference>
<dbReference type="InterPro" id="IPR021377">
    <property type="entry name" value="DUF3006"/>
</dbReference>
<accession>R1AXI1</accession>
<organism evidence="1 2">
    <name type="scientific">Caldisalinibacter kiritimatiensis</name>
    <dbReference type="NCBI Taxonomy" id="1304284"/>
    <lineage>
        <taxon>Bacteria</taxon>
        <taxon>Bacillati</taxon>
        <taxon>Bacillota</taxon>
        <taxon>Tissierellia</taxon>
        <taxon>Tissierellales</taxon>
        <taxon>Thermohalobacteraceae</taxon>
        <taxon>Caldisalinibacter</taxon>
    </lineage>
</organism>
<evidence type="ECO:0000313" key="1">
    <source>
        <dbReference type="EMBL" id="EOD01362.1"/>
    </source>
</evidence>
<sequence length="70" mass="8244">MKGIIDRFEEDIAVIEREDNTMINIERSRLPKEAVEGDVIIIKDDSIIIDKQETTKRKKKIDILENELFK</sequence>
<dbReference type="OrthoDB" id="164847at2"/>
<evidence type="ECO:0000313" key="2">
    <source>
        <dbReference type="Proteomes" id="UP000013378"/>
    </source>
</evidence>
<protein>
    <submittedName>
        <fullName evidence="1">Uncharacterized protein</fullName>
    </submittedName>
</protein>
<dbReference type="Pfam" id="PF11213">
    <property type="entry name" value="DUF3006"/>
    <property type="match status" value="1"/>
</dbReference>
<reference evidence="1 2" key="1">
    <citation type="journal article" date="2015" name="Geomicrobiol. J.">
        <title>Caldisalinibacter kiritimatiensis gen. nov., sp. nov., a moderately thermohalophilic thiosulfate-reducing bacterium from a hypersaline microbial mat.</title>
        <authorList>
            <person name="Ben Hania W."/>
            <person name="Joseph M."/>
            <person name="Fiebig A."/>
            <person name="Bunk B."/>
            <person name="Klenk H.-P."/>
            <person name="Fardeau M.-L."/>
            <person name="Spring S."/>
        </authorList>
    </citation>
    <scope>NUCLEOTIDE SEQUENCE [LARGE SCALE GENOMIC DNA]</scope>
    <source>
        <strain evidence="1 2">L21-TH-D2</strain>
    </source>
</reference>
<proteinExistence type="predicted"/>
<dbReference type="PATRIC" id="fig|1304284.3.peg.572"/>
<comment type="caution">
    <text evidence="1">The sequence shown here is derived from an EMBL/GenBank/DDBJ whole genome shotgun (WGS) entry which is preliminary data.</text>
</comment>
<dbReference type="AlphaFoldDB" id="R1AXI1"/>